<keyword evidence="4" id="KW-1185">Reference proteome</keyword>
<dbReference type="InterPro" id="IPR024399">
    <property type="entry name" value="DUF2628"/>
</dbReference>
<feature type="transmembrane region" description="Helical" evidence="2">
    <location>
        <begin position="49"/>
        <end position="68"/>
    </location>
</feature>
<name>A0A2S9QA79_9HYPH</name>
<protein>
    <recommendedName>
        <fullName evidence="5">DUF2628 domain-containing protein</fullName>
    </recommendedName>
</protein>
<comment type="caution">
    <text evidence="3">The sequence shown here is derived from an EMBL/GenBank/DDBJ whole genome shotgun (WGS) entry which is preliminary data.</text>
</comment>
<proteinExistence type="predicted"/>
<dbReference type="Pfam" id="PF10947">
    <property type="entry name" value="DUF2628"/>
    <property type="match status" value="1"/>
</dbReference>
<dbReference type="RefSeq" id="WP_105863544.1">
    <property type="nucleotide sequence ID" value="NZ_PUEJ01000006.1"/>
</dbReference>
<organism evidence="3 4">
    <name type="scientific">Labrys okinawensis</name>
    <dbReference type="NCBI Taxonomy" id="346911"/>
    <lineage>
        <taxon>Bacteria</taxon>
        <taxon>Pseudomonadati</taxon>
        <taxon>Pseudomonadota</taxon>
        <taxon>Alphaproteobacteria</taxon>
        <taxon>Hyphomicrobiales</taxon>
        <taxon>Xanthobacteraceae</taxon>
        <taxon>Labrys</taxon>
    </lineage>
</organism>
<evidence type="ECO:0008006" key="5">
    <source>
        <dbReference type="Google" id="ProtNLM"/>
    </source>
</evidence>
<feature type="transmembrane region" description="Helical" evidence="2">
    <location>
        <begin position="74"/>
        <end position="93"/>
    </location>
</feature>
<feature type="region of interest" description="Disordered" evidence="1">
    <location>
        <begin position="126"/>
        <end position="182"/>
    </location>
</feature>
<accession>A0A2S9QA79</accession>
<dbReference type="OrthoDB" id="7285394at2"/>
<gene>
    <name evidence="3" type="ORF">C5L14_18600</name>
</gene>
<evidence type="ECO:0000313" key="3">
    <source>
        <dbReference type="EMBL" id="PRH86249.1"/>
    </source>
</evidence>
<keyword evidence="2" id="KW-0812">Transmembrane</keyword>
<feature type="transmembrane region" description="Helical" evidence="2">
    <location>
        <begin position="24"/>
        <end position="44"/>
    </location>
</feature>
<evidence type="ECO:0000313" key="4">
    <source>
        <dbReference type="Proteomes" id="UP000237682"/>
    </source>
</evidence>
<sequence length="182" mass="19963">MPSWFVFEPTKTAPDTLEAADKSVFVKDGFSLGAFLVTPVWLLWRRMWLVFLAWLGLQVALAVLTSTFSLDQRAAGIVSLLVSLCFALEANALRAWTMRRQGWRFTGIASGHTLDEAEQRHFEGRTINLPNPPAAGQSWLGRSKHGQATSDRDFVGPWSTPAPSSGSPSVLGVFPEPHGTKP</sequence>
<reference evidence="3 4" key="1">
    <citation type="submission" date="2018-02" db="EMBL/GenBank/DDBJ databases">
        <title>Whole genome sequencing of endophytic bacterium.</title>
        <authorList>
            <person name="Eedara R."/>
            <person name="Podile A.R."/>
        </authorList>
    </citation>
    <scope>NUCLEOTIDE SEQUENCE [LARGE SCALE GENOMIC DNA]</scope>
    <source>
        <strain evidence="3 4">RP1T</strain>
    </source>
</reference>
<dbReference type="EMBL" id="PUEJ01000006">
    <property type="protein sequence ID" value="PRH86249.1"/>
    <property type="molecule type" value="Genomic_DNA"/>
</dbReference>
<evidence type="ECO:0000256" key="2">
    <source>
        <dbReference type="SAM" id="Phobius"/>
    </source>
</evidence>
<dbReference type="AlphaFoldDB" id="A0A2S9QA79"/>
<keyword evidence="2" id="KW-0472">Membrane</keyword>
<dbReference type="Proteomes" id="UP000237682">
    <property type="component" value="Unassembled WGS sequence"/>
</dbReference>
<evidence type="ECO:0000256" key="1">
    <source>
        <dbReference type="SAM" id="MobiDB-lite"/>
    </source>
</evidence>
<keyword evidence="2" id="KW-1133">Transmembrane helix</keyword>